<evidence type="ECO:0000313" key="10">
    <source>
        <dbReference type="Proteomes" id="UP001152797"/>
    </source>
</evidence>
<dbReference type="AlphaFoldDB" id="A0A9P1G098"/>
<dbReference type="EMBL" id="CAMXCT020001750">
    <property type="protein sequence ID" value="CAL1146112.1"/>
    <property type="molecule type" value="Genomic_DNA"/>
</dbReference>
<dbReference type="InterPro" id="IPR034164">
    <property type="entry name" value="Pepsin-like_dom"/>
</dbReference>
<dbReference type="InterPro" id="IPR001461">
    <property type="entry name" value="Aspartic_peptidase_A1"/>
</dbReference>
<sequence length="449" mass="49404">MDQPHWLNPTSNYFEARSTEPRCGMVTMVPCLQLMLLGMLSTCAALKTLAPPPAVLALQRFPQRHGIRSAAGSMRSMERSGLAGTTCSSRQISALTKHQSVLKHSMKRNRLATRDGELSMVRLKDVASTEYVGVLGVGSNCSAGRCVPAAELYVVFDTGSADVWLASDLCTSGPCTMEGRHRFNRSSSSTFRQDQTPQAVTTEYATGALSGVMGTDELWLGPEISAAQQFGLISQEYGSAFLTMPLDGIVGLGFQDLVNVNGKALMETLVEKVLAHVEFAFFFFQDISKGGALIWGDAEQLKLHKGSITWFPVAQEKYWSVPLRGFRLGRNSTEDLLHLLLPFERHPEDGPVMASADVELYQKAQLILDSGTTFFTAPQRLFNKITTVMEPTSCHHIHVFPDLVFTVGTDLRNFSAVHELVVPPEVYMVRDPFDHHCEPGFMNLAALPQ</sequence>
<reference evidence="7" key="1">
    <citation type="submission" date="2022-10" db="EMBL/GenBank/DDBJ databases">
        <authorList>
            <person name="Chen Y."/>
            <person name="Dougan E. K."/>
            <person name="Chan C."/>
            <person name="Rhodes N."/>
            <person name="Thang M."/>
        </authorList>
    </citation>
    <scope>NUCLEOTIDE SEQUENCE</scope>
</reference>
<dbReference type="EMBL" id="CAMXCT010001750">
    <property type="protein sequence ID" value="CAI3992737.1"/>
    <property type="molecule type" value="Genomic_DNA"/>
</dbReference>
<name>A0A9P1G098_9DINO</name>
<keyword evidence="2" id="KW-0645">Protease</keyword>
<feature type="active site" evidence="5">
    <location>
        <position position="369"/>
    </location>
</feature>
<dbReference type="InterPro" id="IPR033121">
    <property type="entry name" value="PEPTIDASE_A1"/>
</dbReference>
<gene>
    <name evidence="7" type="ORF">C1SCF055_LOCUS19537</name>
</gene>
<dbReference type="Pfam" id="PF00026">
    <property type="entry name" value="Asp"/>
    <property type="match status" value="1"/>
</dbReference>
<proteinExistence type="inferred from homology"/>
<feature type="active site" evidence="5">
    <location>
        <position position="157"/>
    </location>
</feature>
<dbReference type="OrthoDB" id="771136at2759"/>
<comment type="caution">
    <text evidence="7">The sequence shown here is derived from an EMBL/GenBank/DDBJ whole genome shotgun (WGS) entry which is preliminary data.</text>
</comment>
<keyword evidence="4" id="KW-0378">Hydrolase</keyword>
<dbReference type="InterPro" id="IPR001969">
    <property type="entry name" value="Aspartic_peptidase_AS"/>
</dbReference>
<keyword evidence="10" id="KW-1185">Reference proteome</keyword>
<dbReference type="PROSITE" id="PS00141">
    <property type="entry name" value="ASP_PROTEASE"/>
    <property type="match status" value="1"/>
</dbReference>
<feature type="domain" description="Peptidase A1" evidence="6">
    <location>
        <begin position="131"/>
        <end position="449"/>
    </location>
</feature>
<evidence type="ECO:0000313" key="9">
    <source>
        <dbReference type="EMBL" id="CAL4780049.1"/>
    </source>
</evidence>
<dbReference type="InterPro" id="IPR021109">
    <property type="entry name" value="Peptidase_aspartic_dom_sf"/>
</dbReference>
<keyword evidence="3" id="KW-0064">Aspartyl protease</keyword>
<evidence type="ECO:0000259" key="6">
    <source>
        <dbReference type="PROSITE" id="PS51767"/>
    </source>
</evidence>
<feature type="non-terminal residue" evidence="7">
    <location>
        <position position="1"/>
    </location>
</feature>
<dbReference type="CDD" id="cd05471">
    <property type="entry name" value="pepsin_like"/>
    <property type="match status" value="1"/>
</dbReference>
<comment type="similarity">
    <text evidence="1">Belongs to the peptidase A1 family.</text>
</comment>
<dbReference type="Proteomes" id="UP001152797">
    <property type="component" value="Unassembled WGS sequence"/>
</dbReference>
<dbReference type="PANTHER" id="PTHR47966">
    <property type="entry name" value="BETA-SITE APP-CLEAVING ENZYME, ISOFORM A-RELATED"/>
    <property type="match status" value="1"/>
</dbReference>
<evidence type="ECO:0000256" key="2">
    <source>
        <dbReference type="ARBA" id="ARBA00022670"/>
    </source>
</evidence>
<evidence type="ECO:0000256" key="1">
    <source>
        <dbReference type="ARBA" id="ARBA00007447"/>
    </source>
</evidence>
<evidence type="ECO:0000256" key="5">
    <source>
        <dbReference type="PIRSR" id="PIRSR601461-1"/>
    </source>
</evidence>
<dbReference type="EMBL" id="CAMXCT030001750">
    <property type="protein sequence ID" value="CAL4780049.1"/>
    <property type="molecule type" value="Genomic_DNA"/>
</dbReference>
<evidence type="ECO:0000313" key="7">
    <source>
        <dbReference type="EMBL" id="CAI3992737.1"/>
    </source>
</evidence>
<dbReference type="Gene3D" id="2.40.70.10">
    <property type="entry name" value="Acid Proteases"/>
    <property type="match status" value="2"/>
</dbReference>
<reference evidence="8" key="2">
    <citation type="submission" date="2024-04" db="EMBL/GenBank/DDBJ databases">
        <authorList>
            <person name="Chen Y."/>
            <person name="Shah S."/>
            <person name="Dougan E. K."/>
            <person name="Thang M."/>
            <person name="Chan C."/>
        </authorList>
    </citation>
    <scope>NUCLEOTIDE SEQUENCE [LARGE SCALE GENOMIC DNA]</scope>
</reference>
<dbReference type="GO" id="GO:0004190">
    <property type="term" value="F:aspartic-type endopeptidase activity"/>
    <property type="evidence" value="ECO:0007669"/>
    <property type="project" value="UniProtKB-KW"/>
</dbReference>
<dbReference type="GO" id="GO:0006508">
    <property type="term" value="P:proteolysis"/>
    <property type="evidence" value="ECO:0007669"/>
    <property type="project" value="UniProtKB-KW"/>
</dbReference>
<evidence type="ECO:0000313" key="8">
    <source>
        <dbReference type="EMBL" id="CAL1146112.1"/>
    </source>
</evidence>
<dbReference type="PANTHER" id="PTHR47966:SF51">
    <property type="entry name" value="BETA-SITE APP-CLEAVING ENZYME, ISOFORM A-RELATED"/>
    <property type="match status" value="1"/>
</dbReference>
<accession>A0A9P1G098</accession>
<evidence type="ECO:0000256" key="3">
    <source>
        <dbReference type="ARBA" id="ARBA00022750"/>
    </source>
</evidence>
<protein>
    <submittedName>
        <fullName evidence="9">Gastricsin</fullName>
    </submittedName>
</protein>
<dbReference type="PROSITE" id="PS51767">
    <property type="entry name" value="PEPTIDASE_A1"/>
    <property type="match status" value="1"/>
</dbReference>
<dbReference type="SUPFAM" id="SSF50630">
    <property type="entry name" value="Acid proteases"/>
    <property type="match status" value="1"/>
</dbReference>
<evidence type="ECO:0000256" key="4">
    <source>
        <dbReference type="ARBA" id="ARBA00022801"/>
    </source>
</evidence>
<organism evidence="7">
    <name type="scientific">Cladocopium goreaui</name>
    <dbReference type="NCBI Taxonomy" id="2562237"/>
    <lineage>
        <taxon>Eukaryota</taxon>
        <taxon>Sar</taxon>
        <taxon>Alveolata</taxon>
        <taxon>Dinophyceae</taxon>
        <taxon>Suessiales</taxon>
        <taxon>Symbiodiniaceae</taxon>
        <taxon>Cladocopium</taxon>
    </lineage>
</organism>